<protein>
    <submittedName>
        <fullName evidence="2">Uncharacterized protein</fullName>
    </submittedName>
</protein>
<evidence type="ECO:0000313" key="3">
    <source>
        <dbReference type="Proteomes" id="UP001501532"/>
    </source>
</evidence>
<name>A0ABP6M4X9_9ACTN</name>
<dbReference type="Proteomes" id="UP001501532">
    <property type="component" value="Unassembled WGS sequence"/>
</dbReference>
<keyword evidence="3" id="KW-1185">Reference proteome</keyword>
<comment type="caution">
    <text evidence="2">The sequence shown here is derived from an EMBL/GenBank/DDBJ whole genome shotgun (WGS) entry which is preliminary data.</text>
</comment>
<dbReference type="EMBL" id="BAAAUF010000101">
    <property type="protein sequence ID" value="GAA3077895.1"/>
    <property type="molecule type" value="Genomic_DNA"/>
</dbReference>
<proteinExistence type="predicted"/>
<dbReference type="RefSeq" id="WP_234517315.1">
    <property type="nucleotide sequence ID" value="NZ_BAAAUF010000101.1"/>
</dbReference>
<keyword evidence="1" id="KW-1133">Transmembrane helix</keyword>
<keyword evidence="1" id="KW-0812">Transmembrane</keyword>
<gene>
    <name evidence="2" type="ORF">GCM10010448_69900</name>
</gene>
<evidence type="ECO:0000256" key="1">
    <source>
        <dbReference type="SAM" id="Phobius"/>
    </source>
</evidence>
<feature type="transmembrane region" description="Helical" evidence="1">
    <location>
        <begin position="12"/>
        <end position="35"/>
    </location>
</feature>
<evidence type="ECO:0000313" key="2">
    <source>
        <dbReference type="EMBL" id="GAA3077895.1"/>
    </source>
</evidence>
<keyword evidence="1" id="KW-0472">Membrane</keyword>
<sequence>MQSAEPHATGTGVQAIVVAFGMFIFTTVIATALYGPAENSERAFRLLNLWKRDPEPAPPAQRRAERTKRQ</sequence>
<organism evidence="2 3">
    <name type="scientific">Streptomyces glomeratus</name>
    <dbReference type="NCBI Taxonomy" id="284452"/>
    <lineage>
        <taxon>Bacteria</taxon>
        <taxon>Bacillati</taxon>
        <taxon>Actinomycetota</taxon>
        <taxon>Actinomycetes</taxon>
        <taxon>Kitasatosporales</taxon>
        <taxon>Streptomycetaceae</taxon>
        <taxon>Streptomyces</taxon>
    </lineage>
</organism>
<reference evidence="3" key="1">
    <citation type="journal article" date="2019" name="Int. J. Syst. Evol. Microbiol.">
        <title>The Global Catalogue of Microorganisms (GCM) 10K type strain sequencing project: providing services to taxonomists for standard genome sequencing and annotation.</title>
        <authorList>
            <consortium name="The Broad Institute Genomics Platform"/>
            <consortium name="The Broad Institute Genome Sequencing Center for Infectious Disease"/>
            <person name="Wu L."/>
            <person name="Ma J."/>
        </authorList>
    </citation>
    <scope>NUCLEOTIDE SEQUENCE [LARGE SCALE GENOMIC DNA]</scope>
    <source>
        <strain evidence="3">JCM 9091</strain>
    </source>
</reference>
<accession>A0ABP6M4X9</accession>